<sequence length="274" mass="31001">MSTNNGIESTFQAKPGPTIQLFCIGLSPNAEPASYYQTSLQHALDSIDWAQRGLKVGDQRLPYLAYADDIVLLAHDVDELQSMADDLSTACAAIGLKVNVAKTKWLSTEDAQHRLHLSSKTIERVTSFIYLGQLANWPHDHSKEISRRLTAGWATYNKSKTFFIAPRIPMKLKRRLFHHPTTRPTTEHPTPWHHEAARHRRMRAATEIALHGKGSSARRDALDPDDDDLDARRNLTHRHISWTDELRGLAGSDWLRATMLPPWNAKGSRFVCNK</sequence>
<feature type="domain" description="Reverse transcriptase" evidence="1">
    <location>
        <begin position="44"/>
        <end position="132"/>
    </location>
</feature>
<dbReference type="WBParaSite" id="PSAMB.scaffold2070size25603.g16232.t1">
    <property type="protein sequence ID" value="PSAMB.scaffold2070size25603.g16232.t1"/>
    <property type="gene ID" value="PSAMB.scaffold2070size25603.g16232"/>
</dbReference>
<dbReference type="AlphaFoldDB" id="A0A914VJK4"/>
<organism evidence="2 3">
    <name type="scientific">Plectus sambesii</name>
    <dbReference type="NCBI Taxonomy" id="2011161"/>
    <lineage>
        <taxon>Eukaryota</taxon>
        <taxon>Metazoa</taxon>
        <taxon>Ecdysozoa</taxon>
        <taxon>Nematoda</taxon>
        <taxon>Chromadorea</taxon>
        <taxon>Plectida</taxon>
        <taxon>Plectina</taxon>
        <taxon>Plectoidea</taxon>
        <taxon>Plectidae</taxon>
        <taxon>Plectus</taxon>
    </lineage>
</organism>
<name>A0A914VJK4_9BILA</name>
<dbReference type="PANTHER" id="PTHR47027:SF29">
    <property type="entry name" value="C2H2-TYPE DOMAIN-CONTAINING PROTEIN"/>
    <property type="match status" value="1"/>
</dbReference>
<keyword evidence="2" id="KW-1185">Reference proteome</keyword>
<dbReference type="SUPFAM" id="SSF56672">
    <property type="entry name" value="DNA/RNA polymerases"/>
    <property type="match status" value="1"/>
</dbReference>
<dbReference type="Proteomes" id="UP000887566">
    <property type="component" value="Unplaced"/>
</dbReference>
<evidence type="ECO:0000259" key="1">
    <source>
        <dbReference type="Pfam" id="PF00078"/>
    </source>
</evidence>
<dbReference type="InterPro" id="IPR043502">
    <property type="entry name" value="DNA/RNA_pol_sf"/>
</dbReference>
<dbReference type="PANTHER" id="PTHR47027">
    <property type="entry name" value="REVERSE TRANSCRIPTASE DOMAIN-CONTAINING PROTEIN"/>
    <property type="match status" value="1"/>
</dbReference>
<accession>A0A914VJK4</accession>
<evidence type="ECO:0000313" key="3">
    <source>
        <dbReference type="WBParaSite" id="PSAMB.scaffold2070size25603.g16232.t1"/>
    </source>
</evidence>
<dbReference type="InterPro" id="IPR000477">
    <property type="entry name" value="RT_dom"/>
</dbReference>
<reference evidence="3" key="1">
    <citation type="submission" date="2022-11" db="UniProtKB">
        <authorList>
            <consortium name="WormBaseParasite"/>
        </authorList>
    </citation>
    <scope>IDENTIFICATION</scope>
</reference>
<proteinExistence type="predicted"/>
<dbReference type="Pfam" id="PF00078">
    <property type="entry name" value="RVT_1"/>
    <property type="match status" value="1"/>
</dbReference>
<evidence type="ECO:0000313" key="2">
    <source>
        <dbReference type="Proteomes" id="UP000887566"/>
    </source>
</evidence>
<protein>
    <submittedName>
        <fullName evidence="3">Reverse transcriptase domain-containing protein</fullName>
    </submittedName>
</protein>